<accession>A0A1I3NJF6</accession>
<dbReference type="EMBL" id="FOQL01000005">
    <property type="protein sequence ID" value="SFJ09090.1"/>
    <property type="molecule type" value="Genomic_DNA"/>
</dbReference>
<dbReference type="AlphaFoldDB" id="A0A1I3NJF6"/>
<name>A0A1I3NJF6_9PSED</name>
<evidence type="ECO:0008006" key="4">
    <source>
        <dbReference type="Google" id="ProtNLM"/>
    </source>
</evidence>
<protein>
    <recommendedName>
        <fullName evidence="4">Lipoprotein</fullName>
    </recommendedName>
</protein>
<proteinExistence type="predicted"/>
<evidence type="ECO:0000256" key="1">
    <source>
        <dbReference type="SAM" id="SignalP"/>
    </source>
</evidence>
<evidence type="ECO:0000313" key="2">
    <source>
        <dbReference type="EMBL" id="SFJ09090.1"/>
    </source>
</evidence>
<reference evidence="3" key="1">
    <citation type="submission" date="2016-10" db="EMBL/GenBank/DDBJ databases">
        <authorList>
            <person name="Varghese N."/>
            <person name="Submissions S."/>
        </authorList>
    </citation>
    <scope>NUCLEOTIDE SEQUENCE [LARGE SCALE GENOMIC DNA]</scope>
    <source>
        <strain evidence="3">LMG 24016</strain>
    </source>
</reference>
<feature type="signal peptide" evidence="1">
    <location>
        <begin position="1"/>
        <end position="25"/>
    </location>
</feature>
<dbReference type="Proteomes" id="UP000243606">
    <property type="component" value="Unassembled WGS sequence"/>
</dbReference>
<dbReference type="PROSITE" id="PS51257">
    <property type="entry name" value="PROKAR_LIPOPROTEIN"/>
    <property type="match status" value="1"/>
</dbReference>
<feature type="chain" id="PRO_5017421544" description="Lipoprotein" evidence="1">
    <location>
        <begin position="26"/>
        <end position="240"/>
    </location>
</feature>
<evidence type="ECO:0000313" key="3">
    <source>
        <dbReference type="Proteomes" id="UP000243606"/>
    </source>
</evidence>
<keyword evidence="3" id="KW-1185">Reference proteome</keyword>
<keyword evidence="1" id="KW-0732">Signal</keyword>
<sequence>MKGNHRWLYTLPLFVLALLTGCATVQPPVAMDQVFWTEKHESIGVMVADLPAPTVVMIGQQGLLDYAVNSAVASGLRSKVETWDASGFNELSAVVTEQLRSHGYKVKQIQETLDAAELMQPKSGKVGFSPVDLRSIKAKHNVDKLVLFIPTAFGTVRSYYSVVPTSDPIVQVGVNSYVVDLDDNRFLYYQGQVVNRAAEGEWDEGPEYPNLTNAFYQALDSAQQSALTPFKTQQVSTNTP</sequence>
<organism evidence="2 3">
    <name type="scientific">Pseudomonas guineae</name>
    <dbReference type="NCBI Taxonomy" id="425504"/>
    <lineage>
        <taxon>Bacteria</taxon>
        <taxon>Pseudomonadati</taxon>
        <taxon>Pseudomonadota</taxon>
        <taxon>Gammaproteobacteria</taxon>
        <taxon>Pseudomonadales</taxon>
        <taxon>Pseudomonadaceae</taxon>
        <taxon>Pseudomonas</taxon>
    </lineage>
</organism>
<gene>
    <name evidence="2" type="ORF">SAMN05216206_3490</name>
</gene>